<sequence length="334" mass="35916">MNSLPPPIGAGVDARPGDPKEVPVSAHHSDKSPRPGPAVDYDRAARCLDAARDIAEDCAIVADELSHKMCMVSSVSVADQLARFTELARLAEEGISALVVAQRSEGKPLAVLAPVLGRTEDRVRKKYPPGKVDTALSQRRRPERALMAAQPPEEATVAKKTLNRLRTPIQRQACALSRMQAEAGVQQRTLAAKMHVDPSLVSRYLSGERQASWGQAKTVADICGRDAHLIKPLWDTATGVLPPAEHAAEDLRAYLRALRYADGAPSQESILASTHHSITSAELAQAFHGPGTPAWTVVRHVTMALFGLTDTAHQLCRLTRHTGRPSGLSAEAFG</sequence>
<gene>
    <name evidence="3" type="ORF">pSHK1.16</name>
</gene>
<dbReference type="EMBL" id="EU372836">
    <property type="protein sequence ID" value="ABY83485.1"/>
    <property type="molecule type" value="Genomic_DNA"/>
</dbReference>
<protein>
    <recommendedName>
        <fullName evidence="2">HTH cro/C1-type domain-containing protein</fullName>
    </recommendedName>
</protein>
<dbReference type="InterPro" id="IPR010982">
    <property type="entry name" value="Lambda_DNA-bd_dom_sf"/>
</dbReference>
<evidence type="ECO:0000256" key="1">
    <source>
        <dbReference type="SAM" id="MobiDB-lite"/>
    </source>
</evidence>
<dbReference type="AlphaFoldDB" id="B0LU17"/>
<dbReference type="InterPro" id="IPR001387">
    <property type="entry name" value="Cro/C1-type_HTH"/>
</dbReference>
<dbReference type="CDD" id="cd00093">
    <property type="entry name" value="HTH_XRE"/>
    <property type="match status" value="1"/>
</dbReference>
<reference evidence="3" key="1">
    <citation type="journal article" date="2011" name="Acta Biochim. Biophys. Sin.">
        <title>Characterization of the multiple CRISPR loci on Streptomyces linear plasmid pSHK1.</title>
        <authorList>
            <person name="Guo P."/>
            <person name="Cheng Q."/>
            <person name="Xie P."/>
            <person name="Fan Y."/>
            <person name="Jiang W."/>
            <person name="Qin Z."/>
        </authorList>
    </citation>
    <scope>NUCLEOTIDE SEQUENCE</scope>
    <source>
        <strain evidence="3">HK1</strain>
        <plasmid evidence="3">pSHK1</plasmid>
    </source>
</reference>
<dbReference type="SMART" id="SM00530">
    <property type="entry name" value="HTH_XRE"/>
    <property type="match status" value="1"/>
</dbReference>
<evidence type="ECO:0000313" key="3">
    <source>
        <dbReference type="EMBL" id="ABY83485.1"/>
    </source>
</evidence>
<dbReference type="Pfam" id="PF13560">
    <property type="entry name" value="HTH_31"/>
    <property type="match status" value="1"/>
</dbReference>
<evidence type="ECO:0000259" key="2">
    <source>
        <dbReference type="PROSITE" id="PS50943"/>
    </source>
</evidence>
<feature type="compositionally biased region" description="Basic and acidic residues" evidence="1">
    <location>
        <begin position="15"/>
        <end position="33"/>
    </location>
</feature>
<dbReference type="GO" id="GO:0003677">
    <property type="term" value="F:DNA binding"/>
    <property type="evidence" value="ECO:0007669"/>
    <property type="project" value="InterPro"/>
</dbReference>
<name>B0LU17_9ACTN</name>
<dbReference type="Gene3D" id="1.10.260.40">
    <property type="entry name" value="lambda repressor-like DNA-binding domains"/>
    <property type="match status" value="1"/>
</dbReference>
<dbReference type="RefSeq" id="WP_012268429.1">
    <property type="nucleotide sequence ID" value="NC_010311.1"/>
</dbReference>
<organism evidence="3">
    <name type="scientific">Streptomyces sp. HK1</name>
    <dbReference type="NCBI Taxonomy" id="405041"/>
    <lineage>
        <taxon>Bacteria</taxon>
        <taxon>Bacillati</taxon>
        <taxon>Actinomycetota</taxon>
        <taxon>Actinomycetes</taxon>
        <taxon>Kitasatosporales</taxon>
        <taxon>Streptomycetaceae</taxon>
        <taxon>Streptomyces</taxon>
    </lineage>
</organism>
<proteinExistence type="predicted"/>
<dbReference type="SUPFAM" id="SSF47413">
    <property type="entry name" value="lambda repressor-like DNA-binding domains"/>
    <property type="match status" value="1"/>
</dbReference>
<keyword evidence="3" id="KW-0614">Plasmid</keyword>
<feature type="domain" description="HTH cro/C1-type" evidence="2">
    <location>
        <begin position="176"/>
        <end position="230"/>
    </location>
</feature>
<feature type="region of interest" description="Disordered" evidence="1">
    <location>
        <begin position="1"/>
        <end position="40"/>
    </location>
</feature>
<accession>B0LU17</accession>
<dbReference type="PROSITE" id="PS50943">
    <property type="entry name" value="HTH_CROC1"/>
    <property type="match status" value="1"/>
</dbReference>
<feature type="region of interest" description="Disordered" evidence="1">
    <location>
        <begin position="127"/>
        <end position="152"/>
    </location>
</feature>
<geneLocation type="plasmid" evidence="3">
    <name>pSHK1</name>
</geneLocation>